<evidence type="ECO:0000313" key="2">
    <source>
        <dbReference type="Proteomes" id="UP000310158"/>
    </source>
</evidence>
<dbReference type="Proteomes" id="UP000310158">
    <property type="component" value="Unassembled WGS sequence"/>
</dbReference>
<dbReference type="AlphaFoldDB" id="A0A4S4M105"/>
<name>A0A4S4M105_9AGAM</name>
<proteinExistence type="predicted"/>
<protein>
    <submittedName>
        <fullName evidence="1">Uncharacterized protein</fullName>
    </submittedName>
</protein>
<sequence length="100" mass="10983">MTSTDVWSSCSTHRVLHGALASRMLLHLREVIGAHAPETKPSTAATAVTTTSSTWVDQSRGIRQTSTMDINDSVGIFSRGRADEERVERTAEEHIEMAIM</sequence>
<keyword evidence="2" id="KW-1185">Reference proteome</keyword>
<organism evidence="1 2">
    <name type="scientific">Bondarzewia mesenterica</name>
    <dbReference type="NCBI Taxonomy" id="1095465"/>
    <lineage>
        <taxon>Eukaryota</taxon>
        <taxon>Fungi</taxon>
        <taxon>Dikarya</taxon>
        <taxon>Basidiomycota</taxon>
        <taxon>Agaricomycotina</taxon>
        <taxon>Agaricomycetes</taxon>
        <taxon>Russulales</taxon>
        <taxon>Bondarzewiaceae</taxon>
        <taxon>Bondarzewia</taxon>
    </lineage>
</organism>
<comment type="caution">
    <text evidence="1">The sequence shown here is derived from an EMBL/GenBank/DDBJ whole genome shotgun (WGS) entry which is preliminary data.</text>
</comment>
<dbReference type="EMBL" id="SGPL01000090">
    <property type="protein sequence ID" value="THH17988.1"/>
    <property type="molecule type" value="Genomic_DNA"/>
</dbReference>
<evidence type="ECO:0000313" key="1">
    <source>
        <dbReference type="EMBL" id="THH17988.1"/>
    </source>
</evidence>
<accession>A0A4S4M105</accession>
<reference evidence="1 2" key="1">
    <citation type="submission" date="2019-02" db="EMBL/GenBank/DDBJ databases">
        <title>Genome sequencing of the rare red list fungi Bondarzewia mesenterica.</title>
        <authorList>
            <person name="Buettner E."/>
            <person name="Kellner H."/>
        </authorList>
    </citation>
    <scope>NUCLEOTIDE SEQUENCE [LARGE SCALE GENOMIC DNA]</scope>
    <source>
        <strain evidence="1 2">DSM 108281</strain>
    </source>
</reference>
<gene>
    <name evidence="1" type="ORF">EW146_g2911</name>
</gene>